<dbReference type="AlphaFoldDB" id="M7SLH4"/>
<feature type="compositionally biased region" description="Polar residues" evidence="1">
    <location>
        <begin position="239"/>
        <end position="259"/>
    </location>
</feature>
<dbReference type="KEGG" id="ela:UCREL1_7793"/>
<feature type="compositionally biased region" description="Polar residues" evidence="1">
    <location>
        <begin position="73"/>
        <end position="82"/>
    </location>
</feature>
<feature type="compositionally biased region" description="Basic and acidic residues" evidence="1">
    <location>
        <begin position="137"/>
        <end position="148"/>
    </location>
</feature>
<feature type="region of interest" description="Disordered" evidence="1">
    <location>
        <begin position="1"/>
        <end position="268"/>
    </location>
</feature>
<protein>
    <submittedName>
        <fullName evidence="2">Uncharacterized protein</fullName>
    </submittedName>
</protein>
<evidence type="ECO:0000256" key="1">
    <source>
        <dbReference type="SAM" id="MobiDB-lite"/>
    </source>
</evidence>
<feature type="compositionally biased region" description="Polar residues" evidence="1">
    <location>
        <begin position="49"/>
        <end position="60"/>
    </location>
</feature>
<dbReference type="HOGENOM" id="CLU_727680_0_0_1"/>
<sequence>MPTQAMPTQAMPTTQGMPTTQASKDTFSQRFSAGEWSEKIGSEHFAPQPSHSASTSPTRRQNSRKTKPANVNVKATTGTANMVDTDENEGWREIPRSQPGAVPTSTDSPIAMDIDSPPAETTDIPLKTPQTNGARKIPVEPHRPDWRAGDVNSVPPKTADPPPNASPAKRPFSEKTSTQSTSSPASAPTLAHQFPVHNGGSEDTEDFRTNLSDLKKTEPFASAAPTGLKSFADMKSTLPFESQPSEQIPIERQSSSKPTSLEFPIPPVAPRLPPTVPVKSIRPNIAQWRKYAQDFYNYMDKWEMFNAKVVEHFSTRQKNFTGRRQQHGPSWLDSPQDGHNLEDYLTELQQDQEVQRKWNDACNAHRDRVREYMEFRDRVK</sequence>
<evidence type="ECO:0000313" key="3">
    <source>
        <dbReference type="Proteomes" id="UP000012174"/>
    </source>
</evidence>
<dbReference type="Proteomes" id="UP000012174">
    <property type="component" value="Unassembled WGS sequence"/>
</dbReference>
<reference evidence="3" key="1">
    <citation type="journal article" date="2013" name="Genome Announc.">
        <title>Draft genome sequence of the grapevine dieback fungus Eutypa lata UCR-EL1.</title>
        <authorList>
            <person name="Blanco-Ulate B."/>
            <person name="Rolshausen P.E."/>
            <person name="Cantu D."/>
        </authorList>
    </citation>
    <scope>NUCLEOTIDE SEQUENCE [LARGE SCALE GENOMIC DNA]</scope>
    <source>
        <strain evidence="3">UCR-EL1</strain>
    </source>
</reference>
<gene>
    <name evidence="2" type="ORF">UCREL1_7793</name>
</gene>
<dbReference type="STRING" id="1287681.M7SLH4"/>
<organism evidence="2 3">
    <name type="scientific">Eutypa lata (strain UCR-EL1)</name>
    <name type="common">Grapevine dieback disease fungus</name>
    <name type="synonym">Eutypa armeniacae</name>
    <dbReference type="NCBI Taxonomy" id="1287681"/>
    <lineage>
        <taxon>Eukaryota</taxon>
        <taxon>Fungi</taxon>
        <taxon>Dikarya</taxon>
        <taxon>Ascomycota</taxon>
        <taxon>Pezizomycotina</taxon>
        <taxon>Sordariomycetes</taxon>
        <taxon>Xylariomycetidae</taxon>
        <taxon>Xylariales</taxon>
        <taxon>Diatrypaceae</taxon>
        <taxon>Eutypa</taxon>
    </lineage>
</organism>
<keyword evidence="3" id="KW-1185">Reference proteome</keyword>
<name>M7SLH4_EUTLA</name>
<feature type="compositionally biased region" description="Low complexity" evidence="1">
    <location>
        <begin position="176"/>
        <end position="189"/>
    </location>
</feature>
<dbReference type="eggNOG" id="KOG0714">
    <property type="taxonomic scope" value="Eukaryota"/>
</dbReference>
<dbReference type="OrthoDB" id="10250354at2759"/>
<evidence type="ECO:0000313" key="2">
    <source>
        <dbReference type="EMBL" id="EMR65233.1"/>
    </source>
</evidence>
<accession>M7SLH4</accession>
<dbReference type="OMA" id="MPTQAMP"/>
<proteinExistence type="predicted"/>
<dbReference type="EMBL" id="KB706907">
    <property type="protein sequence ID" value="EMR65233.1"/>
    <property type="molecule type" value="Genomic_DNA"/>
</dbReference>
<feature type="compositionally biased region" description="Polar residues" evidence="1">
    <location>
        <begin position="1"/>
        <end position="31"/>
    </location>
</feature>